<name>A0A1C5JZU5_9ACTN</name>
<gene>
    <name evidence="2" type="ORF">GA0070623_4048</name>
</gene>
<organism evidence="2 3">
    <name type="scientific">Micromonospora rifamycinica</name>
    <dbReference type="NCBI Taxonomy" id="291594"/>
    <lineage>
        <taxon>Bacteria</taxon>
        <taxon>Bacillati</taxon>
        <taxon>Actinomycetota</taxon>
        <taxon>Actinomycetes</taxon>
        <taxon>Micromonosporales</taxon>
        <taxon>Micromonosporaceae</taxon>
        <taxon>Micromonospora</taxon>
    </lineage>
</organism>
<protein>
    <submittedName>
        <fullName evidence="2">Uncharacterized protein</fullName>
    </submittedName>
</protein>
<keyword evidence="1" id="KW-0812">Transmembrane</keyword>
<keyword evidence="1" id="KW-1133">Transmembrane helix</keyword>
<keyword evidence="1" id="KW-0472">Membrane</keyword>
<accession>A0A1C5JZU5</accession>
<evidence type="ECO:0000256" key="1">
    <source>
        <dbReference type="SAM" id="Phobius"/>
    </source>
</evidence>
<evidence type="ECO:0000313" key="3">
    <source>
        <dbReference type="Proteomes" id="UP000198226"/>
    </source>
</evidence>
<dbReference type="Proteomes" id="UP000198226">
    <property type="component" value="Chromosome I"/>
</dbReference>
<evidence type="ECO:0000313" key="2">
    <source>
        <dbReference type="EMBL" id="SCG75841.1"/>
    </source>
</evidence>
<feature type="transmembrane region" description="Helical" evidence="1">
    <location>
        <begin position="39"/>
        <end position="62"/>
    </location>
</feature>
<reference evidence="3" key="1">
    <citation type="submission" date="2016-06" db="EMBL/GenBank/DDBJ databases">
        <authorList>
            <person name="Varghese N."/>
            <person name="Submissions Spin"/>
        </authorList>
    </citation>
    <scope>NUCLEOTIDE SEQUENCE [LARGE SCALE GENOMIC DNA]</scope>
    <source>
        <strain evidence="3">DSM 44983</strain>
    </source>
</reference>
<proteinExistence type="predicted"/>
<sequence length="126" mass="13233">MITTNQQPGPLPPRLPYVPSGLFPAGPPRRPTWREPHPVTGAAVAAGGALAAAWLALFGLLGRDVSGYAWWTFVAGALAWLVALALIRYGDRGAGTGVAIVTAGGWSIAFAVVVTRWAVSADWPMW</sequence>
<keyword evidence="3" id="KW-1185">Reference proteome</keyword>
<feature type="transmembrane region" description="Helical" evidence="1">
    <location>
        <begin position="68"/>
        <end position="87"/>
    </location>
</feature>
<dbReference type="AlphaFoldDB" id="A0A1C5JZU5"/>
<dbReference type="EMBL" id="LT607752">
    <property type="protein sequence ID" value="SCG75841.1"/>
    <property type="molecule type" value="Genomic_DNA"/>
</dbReference>
<feature type="transmembrane region" description="Helical" evidence="1">
    <location>
        <begin position="99"/>
        <end position="119"/>
    </location>
</feature>